<name>A0A0K2U5W1_LEPSM</name>
<reference evidence="20" key="1">
    <citation type="submission" date="2014-05" db="EMBL/GenBank/DDBJ databases">
        <authorList>
            <person name="Chronopoulou M."/>
        </authorList>
    </citation>
    <scope>NUCLEOTIDE SEQUENCE</scope>
    <source>
        <tissue evidence="20">Whole organism</tissue>
    </source>
</reference>
<feature type="compositionally biased region" description="Basic and acidic residues" evidence="16">
    <location>
        <begin position="568"/>
        <end position="578"/>
    </location>
</feature>
<evidence type="ECO:0000256" key="3">
    <source>
        <dbReference type="ARBA" id="ARBA00004906"/>
    </source>
</evidence>
<comment type="pathway">
    <text evidence="3">Protein modification; protein ubiquitination.</text>
</comment>
<dbReference type="CDD" id="cd16479">
    <property type="entry name" value="RING-H2_synoviolin"/>
    <property type="match status" value="1"/>
</dbReference>
<keyword evidence="14 17" id="KW-0472">Membrane</keyword>
<dbReference type="InterPro" id="IPR057992">
    <property type="entry name" value="TPR_SYVN1_N"/>
</dbReference>
<dbReference type="InterPro" id="IPR058051">
    <property type="entry name" value="Znf_RING_synoviolin"/>
</dbReference>
<keyword evidence="7 17" id="KW-0812">Transmembrane</keyword>
<evidence type="ECO:0000256" key="4">
    <source>
        <dbReference type="ARBA" id="ARBA00010089"/>
    </source>
</evidence>
<evidence type="ECO:0000256" key="6">
    <source>
        <dbReference type="ARBA" id="ARBA00022679"/>
    </source>
</evidence>
<keyword evidence="18" id="KW-0732">Signal</keyword>
<dbReference type="GO" id="GO:0043161">
    <property type="term" value="P:proteasome-mediated ubiquitin-dependent protein catabolic process"/>
    <property type="evidence" value="ECO:0007669"/>
    <property type="project" value="TreeGrafter"/>
</dbReference>
<evidence type="ECO:0000256" key="15">
    <source>
        <dbReference type="PROSITE-ProRule" id="PRU00175"/>
    </source>
</evidence>
<evidence type="ECO:0000256" key="12">
    <source>
        <dbReference type="ARBA" id="ARBA00022833"/>
    </source>
</evidence>
<keyword evidence="9 15" id="KW-0863">Zinc-finger</keyword>
<comment type="catalytic activity">
    <reaction evidence="1">
        <text>S-ubiquitinyl-[E2 ubiquitin-conjugating enzyme]-L-cysteine + [acceptor protein]-L-lysine = [E2 ubiquitin-conjugating enzyme]-L-cysteine + N(6)-ubiquitinyl-[acceptor protein]-L-lysine.</text>
        <dbReference type="EC" id="2.3.2.27"/>
    </reaction>
</comment>
<dbReference type="InterPro" id="IPR001841">
    <property type="entry name" value="Znf_RING"/>
</dbReference>
<evidence type="ECO:0000256" key="17">
    <source>
        <dbReference type="SAM" id="Phobius"/>
    </source>
</evidence>
<dbReference type="SMART" id="SM00744">
    <property type="entry name" value="RINGv"/>
    <property type="match status" value="1"/>
</dbReference>
<feature type="compositionally biased region" description="Low complexity" evidence="16">
    <location>
        <begin position="352"/>
        <end position="380"/>
    </location>
</feature>
<dbReference type="GO" id="GO:0005789">
    <property type="term" value="C:endoplasmic reticulum membrane"/>
    <property type="evidence" value="ECO:0007669"/>
    <property type="project" value="UniProtKB-SubCell"/>
</dbReference>
<dbReference type="SUPFAM" id="SSF57850">
    <property type="entry name" value="RING/U-box"/>
    <property type="match status" value="1"/>
</dbReference>
<dbReference type="Pfam" id="PF25563">
    <property type="entry name" value="TPR_SYVN1_N"/>
    <property type="match status" value="1"/>
</dbReference>
<evidence type="ECO:0000256" key="16">
    <source>
        <dbReference type="SAM" id="MobiDB-lite"/>
    </source>
</evidence>
<feature type="compositionally biased region" description="Low complexity" evidence="16">
    <location>
        <begin position="579"/>
        <end position="589"/>
    </location>
</feature>
<evidence type="ECO:0000313" key="20">
    <source>
        <dbReference type="EMBL" id="CDW33618.1"/>
    </source>
</evidence>
<evidence type="ECO:0000256" key="11">
    <source>
        <dbReference type="ARBA" id="ARBA00022824"/>
    </source>
</evidence>
<evidence type="ECO:0000259" key="19">
    <source>
        <dbReference type="PROSITE" id="PS50089"/>
    </source>
</evidence>
<feature type="domain" description="RING-type" evidence="19">
    <location>
        <begin position="293"/>
        <end position="333"/>
    </location>
</feature>
<dbReference type="EMBL" id="HACA01016257">
    <property type="protein sequence ID" value="CDW33618.1"/>
    <property type="molecule type" value="Transcribed_RNA"/>
</dbReference>
<dbReference type="GO" id="GO:0036503">
    <property type="term" value="P:ERAD pathway"/>
    <property type="evidence" value="ECO:0007669"/>
    <property type="project" value="TreeGrafter"/>
</dbReference>
<keyword evidence="13 17" id="KW-1133">Transmembrane helix</keyword>
<dbReference type="Gene3D" id="3.30.40.10">
    <property type="entry name" value="Zinc/RING finger domain, C3HC4 (zinc finger)"/>
    <property type="match status" value="1"/>
</dbReference>
<evidence type="ECO:0000256" key="1">
    <source>
        <dbReference type="ARBA" id="ARBA00000900"/>
    </source>
</evidence>
<comment type="similarity">
    <text evidence="4">Belongs to the HRD1 family.</text>
</comment>
<feature type="region of interest" description="Disordered" evidence="16">
    <location>
        <begin position="407"/>
        <end position="464"/>
    </location>
</feature>
<comment type="subcellular location">
    <subcellularLocation>
        <location evidence="2">Endoplasmic reticulum membrane</location>
        <topology evidence="2">Multi-pass membrane protein</topology>
    </subcellularLocation>
</comment>
<dbReference type="EC" id="2.3.2.27" evidence="5"/>
<dbReference type="PANTHER" id="PTHR22763">
    <property type="entry name" value="RING ZINC FINGER PROTEIN"/>
    <property type="match status" value="1"/>
</dbReference>
<evidence type="ECO:0000256" key="14">
    <source>
        <dbReference type="ARBA" id="ARBA00023136"/>
    </source>
</evidence>
<protein>
    <recommendedName>
        <fullName evidence="5">RING-type E3 ubiquitin transferase</fullName>
        <ecNumber evidence="5">2.3.2.27</ecNumber>
    </recommendedName>
</protein>
<sequence>MMMRRMGLPVLVSLGLSTLGMLHAYHSRSQFYPATIYIVKSNLLMAIAYFQALISVILVGNLMKKIFLGSLRASEFESLIDRSWYAVLETFLTFAIFKDNFSDKFVGFFSMLLFLKVFHWLGEVRVNFMEQSPANSALFHIRVLSLAMILAFLDMKLILHSYSSTQQDGDSVQLVFGFEYAVLLTVVMNFFIKYLLHCVDLRSESPWHNKPIYMLYAELVIGFIKVVLYTLFILITLRIYTIPLFAIRPMYLNLRALKKTFVGIVSSYQAIYIMDAHYSQATPEQLASADNICTICRDEMVAQATKILPCNHIFHKSCLRSWFQRQQTCPTCRHDVIQSFRRQRHTQPTPTNNNNVHANNNNIPAQQPTPPGQAAQQPLHQQIQIPQFPGFNPNIFAQMAAAANIPQQFPFPPPVPQPTTATGQQNNASASSTTPTSGNNNTATSSTDSSLPPTPSQFNLPFPFPPLPPFPSMFSSFRPPPMPPADFRGLSDEELRAMEGNERKNVEARIECLKNIQVLLDAAMLEMQQYSSILSKVDDVSNNFPLPTAETGARPKESTHNKTPAETGDEKEIIDKMDSNSSPSPSSTESSDKEEVRRRRLEKFTNIPSDSSS</sequence>
<dbReference type="PANTHER" id="PTHR22763:SF184">
    <property type="entry name" value="E3 UBIQUITIN-PROTEIN LIGASE SYNOVIOLIN"/>
    <property type="match status" value="1"/>
</dbReference>
<dbReference type="GO" id="GO:0061630">
    <property type="term" value="F:ubiquitin protein ligase activity"/>
    <property type="evidence" value="ECO:0007669"/>
    <property type="project" value="UniProtKB-EC"/>
</dbReference>
<feature type="transmembrane region" description="Helical" evidence="17">
    <location>
        <begin position="212"/>
        <end position="235"/>
    </location>
</feature>
<organism evidence="20">
    <name type="scientific">Lepeophtheirus salmonis</name>
    <name type="common">Salmon louse</name>
    <name type="synonym">Caligus salmonis</name>
    <dbReference type="NCBI Taxonomy" id="72036"/>
    <lineage>
        <taxon>Eukaryota</taxon>
        <taxon>Metazoa</taxon>
        <taxon>Ecdysozoa</taxon>
        <taxon>Arthropoda</taxon>
        <taxon>Crustacea</taxon>
        <taxon>Multicrustacea</taxon>
        <taxon>Hexanauplia</taxon>
        <taxon>Copepoda</taxon>
        <taxon>Siphonostomatoida</taxon>
        <taxon>Caligidae</taxon>
        <taxon>Lepeophtheirus</taxon>
    </lineage>
</organism>
<evidence type="ECO:0000256" key="5">
    <source>
        <dbReference type="ARBA" id="ARBA00012483"/>
    </source>
</evidence>
<evidence type="ECO:0000256" key="2">
    <source>
        <dbReference type="ARBA" id="ARBA00004477"/>
    </source>
</evidence>
<evidence type="ECO:0000256" key="10">
    <source>
        <dbReference type="ARBA" id="ARBA00022786"/>
    </source>
</evidence>
<proteinExistence type="inferred from homology"/>
<dbReference type="SMART" id="SM00184">
    <property type="entry name" value="RING"/>
    <property type="match status" value="1"/>
</dbReference>
<dbReference type="PROSITE" id="PS50089">
    <property type="entry name" value="ZF_RING_2"/>
    <property type="match status" value="1"/>
</dbReference>
<dbReference type="GO" id="GO:0008270">
    <property type="term" value="F:zinc ion binding"/>
    <property type="evidence" value="ECO:0007669"/>
    <property type="project" value="UniProtKB-KW"/>
</dbReference>
<keyword evidence="8" id="KW-0479">Metal-binding</keyword>
<feature type="region of interest" description="Disordered" evidence="16">
    <location>
        <begin position="343"/>
        <end position="380"/>
    </location>
</feature>
<keyword evidence="11" id="KW-0256">Endoplasmic reticulum</keyword>
<dbReference type="InterPro" id="IPR011016">
    <property type="entry name" value="Znf_RING-CH"/>
</dbReference>
<feature type="chain" id="PRO_5005488387" description="RING-type E3 ubiquitin transferase" evidence="18">
    <location>
        <begin position="25"/>
        <end position="613"/>
    </location>
</feature>
<dbReference type="Pfam" id="PF13639">
    <property type="entry name" value="zf-RING_2"/>
    <property type="match status" value="1"/>
</dbReference>
<keyword evidence="6" id="KW-0808">Transferase</keyword>
<evidence type="ECO:0000256" key="9">
    <source>
        <dbReference type="ARBA" id="ARBA00022771"/>
    </source>
</evidence>
<evidence type="ECO:0000256" key="8">
    <source>
        <dbReference type="ARBA" id="ARBA00022723"/>
    </source>
</evidence>
<feature type="compositionally biased region" description="Low complexity" evidence="16">
    <location>
        <begin position="418"/>
        <end position="461"/>
    </location>
</feature>
<feature type="transmembrane region" description="Helical" evidence="17">
    <location>
        <begin position="174"/>
        <end position="192"/>
    </location>
</feature>
<dbReference type="OrthoDB" id="7759664at2759"/>
<dbReference type="InterPro" id="IPR050731">
    <property type="entry name" value="HRD1_E3_ubiq-ligases"/>
</dbReference>
<keyword evidence="10" id="KW-0833">Ubl conjugation pathway</keyword>
<feature type="region of interest" description="Disordered" evidence="16">
    <location>
        <begin position="539"/>
        <end position="613"/>
    </location>
</feature>
<dbReference type="AlphaFoldDB" id="A0A0K2U5W1"/>
<dbReference type="InterPro" id="IPR013083">
    <property type="entry name" value="Znf_RING/FYVE/PHD"/>
</dbReference>
<feature type="transmembrane region" description="Helical" evidence="17">
    <location>
        <begin position="134"/>
        <end position="153"/>
    </location>
</feature>
<keyword evidence="12" id="KW-0862">Zinc</keyword>
<feature type="transmembrane region" description="Helical" evidence="17">
    <location>
        <begin position="43"/>
        <end position="63"/>
    </location>
</feature>
<accession>A0A0K2U5W1</accession>
<evidence type="ECO:0000256" key="18">
    <source>
        <dbReference type="SAM" id="SignalP"/>
    </source>
</evidence>
<feature type="signal peptide" evidence="18">
    <location>
        <begin position="1"/>
        <end position="24"/>
    </location>
</feature>
<evidence type="ECO:0000256" key="7">
    <source>
        <dbReference type="ARBA" id="ARBA00022692"/>
    </source>
</evidence>
<evidence type="ECO:0000256" key="13">
    <source>
        <dbReference type="ARBA" id="ARBA00022989"/>
    </source>
</evidence>